<proteinExistence type="predicted"/>
<dbReference type="Proteomes" id="UP000032900">
    <property type="component" value="Unassembled WGS sequence"/>
</dbReference>
<dbReference type="EMBL" id="BAZW01000054">
    <property type="protein sequence ID" value="GAO31616.1"/>
    <property type="molecule type" value="Genomic_DNA"/>
</dbReference>
<evidence type="ECO:0000259" key="2">
    <source>
        <dbReference type="Pfam" id="PF19910"/>
    </source>
</evidence>
<feature type="domain" description="DUF6383" evidence="2">
    <location>
        <begin position="445"/>
        <end position="505"/>
    </location>
</feature>
<dbReference type="Pfam" id="PF19910">
    <property type="entry name" value="DUF6383"/>
    <property type="match status" value="1"/>
</dbReference>
<feature type="signal peptide" evidence="1">
    <location>
        <begin position="1"/>
        <end position="20"/>
    </location>
</feature>
<comment type="caution">
    <text evidence="3">The sequence shown here is derived from an EMBL/GenBank/DDBJ whole genome shotgun (WGS) entry which is preliminary data.</text>
</comment>
<dbReference type="InterPro" id="IPR045963">
    <property type="entry name" value="DUF6383"/>
</dbReference>
<dbReference type="NCBIfam" id="TIGR04183">
    <property type="entry name" value="Por_Secre_tail"/>
    <property type="match status" value="1"/>
</dbReference>
<evidence type="ECO:0000313" key="3">
    <source>
        <dbReference type="EMBL" id="GAO31616.1"/>
    </source>
</evidence>
<dbReference type="RefSeq" id="WP_062127823.1">
    <property type="nucleotide sequence ID" value="NZ_BAZW01000054.1"/>
</dbReference>
<keyword evidence="1" id="KW-0732">Signal</keyword>
<dbReference type="AlphaFoldDB" id="A0A0E9M2K7"/>
<sequence>MKKIYTFLIAFLVFAGTATAQIASWNISDPAFNALGDVATTTTVEGLTIYSEGNVTVDANNKSLDGVDYTHRLKLGGSGNFDEGGLPVSRVLAFDVTGNVSITIMCMSSSGSADRLLNVAAGGSAEENLLGAADALGASLTATTFQYTGDATTIYLWSPSSGVNIYNIVVEEPVVPTVVGFFAKEKAMFETAATIAEDPLLELLKADPNFTVVENILTSVAATDEHDLSAYDVLVVQESFGSGDGILTPDGALGLAKLNKPVLYNKSYAFKSGRALADGSAATGSEAPGLNITVDPANQANDLFKGITFDANNEAQLFLAPTNDDGDANAANSVKALNYAREVSISTESTLLAVPTNVTEGHVVSICINDIPEGTVVGGETLAARMVTVGYNTGAILANGGRNMTQEGLTILRNAMYVLAGKEVPAELAEYATTTSIGFEPRILDIYTSNGSVVINDCEGKNVEVYSISGTKVFGQAATSSVVTVPVPSGIYIVVVDNAASKVIVK</sequence>
<feature type="chain" id="PRO_5002428574" description="DUF6383 domain-containing protein" evidence="1">
    <location>
        <begin position="21"/>
        <end position="506"/>
    </location>
</feature>
<reference evidence="3 4" key="1">
    <citation type="journal article" date="2015" name="Microbes Environ.">
        <title>Distribution and evolution of nitrogen fixation genes in the phylum bacteroidetes.</title>
        <authorList>
            <person name="Inoue J."/>
            <person name="Oshima K."/>
            <person name="Suda W."/>
            <person name="Sakamoto M."/>
            <person name="Iino T."/>
            <person name="Noda S."/>
            <person name="Hongoh Y."/>
            <person name="Hattori M."/>
            <person name="Ohkuma M."/>
        </authorList>
    </citation>
    <scope>NUCLEOTIDE SEQUENCE [LARGE SCALE GENOMIC DNA]</scope>
    <source>
        <strain evidence="3">JCM 15548</strain>
    </source>
</reference>
<evidence type="ECO:0000256" key="1">
    <source>
        <dbReference type="SAM" id="SignalP"/>
    </source>
</evidence>
<protein>
    <recommendedName>
        <fullName evidence="2">DUF6383 domain-containing protein</fullName>
    </recommendedName>
</protein>
<accession>A0A0E9M2K7</accession>
<dbReference type="InterPro" id="IPR026444">
    <property type="entry name" value="Secre_tail"/>
</dbReference>
<dbReference type="OrthoDB" id="1069724at2"/>
<gene>
    <name evidence="3" type="ORF">JCM15548_13996</name>
</gene>
<name>A0A0E9M2K7_9BACT</name>
<organism evidence="3 4">
    <name type="scientific">Geofilum rubicundum JCM 15548</name>
    <dbReference type="NCBI Taxonomy" id="1236989"/>
    <lineage>
        <taxon>Bacteria</taxon>
        <taxon>Pseudomonadati</taxon>
        <taxon>Bacteroidota</taxon>
        <taxon>Bacteroidia</taxon>
        <taxon>Marinilabiliales</taxon>
        <taxon>Marinilabiliaceae</taxon>
        <taxon>Geofilum</taxon>
    </lineage>
</organism>
<keyword evidence="4" id="KW-1185">Reference proteome</keyword>
<evidence type="ECO:0000313" key="4">
    <source>
        <dbReference type="Proteomes" id="UP000032900"/>
    </source>
</evidence>